<evidence type="ECO:0000313" key="3">
    <source>
        <dbReference type="EnsemblMetazoa" id="ASIC008109-PA"/>
    </source>
</evidence>
<evidence type="ECO:0000313" key="2">
    <source>
        <dbReference type="EMBL" id="KFB40594.1"/>
    </source>
</evidence>
<feature type="transmembrane region" description="Helical" evidence="1">
    <location>
        <begin position="39"/>
        <end position="59"/>
    </location>
</feature>
<keyword evidence="1" id="KW-1133">Transmembrane helix</keyword>
<gene>
    <name evidence="2" type="ORF">ZHAS_00008109</name>
</gene>
<keyword evidence="4" id="KW-1185">Reference proteome</keyword>
<reference evidence="2 4" key="1">
    <citation type="journal article" date="2014" name="BMC Genomics">
        <title>Genome sequence of Anopheles sinensis provides insight into genetics basis of mosquito competence for malaria parasites.</title>
        <authorList>
            <person name="Zhou D."/>
            <person name="Zhang D."/>
            <person name="Ding G."/>
            <person name="Shi L."/>
            <person name="Hou Q."/>
            <person name="Ye Y."/>
            <person name="Xu Y."/>
            <person name="Zhou H."/>
            <person name="Xiong C."/>
            <person name="Li S."/>
            <person name="Yu J."/>
            <person name="Hong S."/>
            <person name="Yu X."/>
            <person name="Zou P."/>
            <person name="Chen C."/>
            <person name="Chang X."/>
            <person name="Wang W."/>
            <person name="Lv Y."/>
            <person name="Sun Y."/>
            <person name="Ma L."/>
            <person name="Shen B."/>
            <person name="Zhu C."/>
        </authorList>
    </citation>
    <scope>NUCLEOTIDE SEQUENCE [LARGE SCALE GENOMIC DNA]</scope>
</reference>
<dbReference type="EMBL" id="KE525031">
    <property type="protein sequence ID" value="KFB40594.1"/>
    <property type="molecule type" value="Genomic_DNA"/>
</dbReference>
<accession>A0A084VRK0</accession>
<keyword evidence="1" id="KW-0812">Transmembrane</keyword>
<keyword evidence="1" id="KW-0472">Membrane</keyword>
<evidence type="ECO:0000313" key="4">
    <source>
        <dbReference type="Proteomes" id="UP000030765"/>
    </source>
</evidence>
<evidence type="ECO:0000256" key="1">
    <source>
        <dbReference type="SAM" id="Phobius"/>
    </source>
</evidence>
<organism evidence="2">
    <name type="scientific">Anopheles sinensis</name>
    <name type="common">Mosquito</name>
    <dbReference type="NCBI Taxonomy" id="74873"/>
    <lineage>
        <taxon>Eukaryota</taxon>
        <taxon>Metazoa</taxon>
        <taxon>Ecdysozoa</taxon>
        <taxon>Arthropoda</taxon>
        <taxon>Hexapoda</taxon>
        <taxon>Insecta</taxon>
        <taxon>Pterygota</taxon>
        <taxon>Neoptera</taxon>
        <taxon>Endopterygota</taxon>
        <taxon>Diptera</taxon>
        <taxon>Nematocera</taxon>
        <taxon>Culicoidea</taxon>
        <taxon>Culicidae</taxon>
        <taxon>Anophelinae</taxon>
        <taxon>Anopheles</taxon>
    </lineage>
</organism>
<dbReference type="AlphaFoldDB" id="A0A084VRK0"/>
<keyword evidence="2" id="KW-0418">Kinase</keyword>
<sequence>MCAKLKEATRCFVNCIQTAPNWAQRTECKLTRVQMWHSVVRSFCEPFFILLFYFVPLVVHLDIKVAARKQTEGQGQTGKVGH</sequence>
<keyword evidence="2" id="KW-0808">Transferase</keyword>
<proteinExistence type="predicted"/>
<protein>
    <submittedName>
        <fullName evidence="2 3">Periplasmic sensor hybrid histidine kinase</fullName>
    </submittedName>
</protein>
<dbReference type="VEuPathDB" id="VectorBase:ASIC008109"/>
<reference evidence="3" key="2">
    <citation type="submission" date="2020-05" db="UniProtKB">
        <authorList>
            <consortium name="EnsemblMetazoa"/>
        </authorList>
    </citation>
    <scope>IDENTIFICATION</scope>
</reference>
<name>A0A084VRK0_ANOSI</name>
<dbReference type="GO" id="GO:0016301">
    <property type="term" value="F:kinase activity"/>
    <property type="evidence" value="ECO:0007669"/>
    <property type="project" value="UniProtKB-KW"/>
</dbReference>
<dbReference type="EnsemblMetazoa" id="ASIC008109-RA">
    <property type="protein sequence ID" value="ASIC008109-PA"/>
    <property type="gene ID" value="ASIC008109"/>
</dbReference>
<dbReference type="EMBL" id="ATLV01015730">
    <property type="status" value="NOT_ANNOTATED_CDS"/>
    <property type="molecule type" value="Genomic_DNA"/>
</dbReference>
<dbReference type="Proteomes" id="UP000030765">
    <property type="component" value="Unassembled WGS sequence"/>
</dbReference>